<reference evidence="1 2" key="1">
    <citation type="submission" date="2020-06" db="EMBL/GenBank/DDBJ databases">
        <title>WGS assembly of Ceratodon purpureus strain R40.</title>
        <authorList>
            <person name="Carey S.B."/>
            <person name="Jenkins J."/>
            <person name="Shu S."/>
            <person name="Lovell J.T."/>
            <person name="Sreedasyam A."/>
            <person name="Maumus F."/>
            <person name="Tiley G.P."/>
            <person name="Fernandez-Pozo N."/>
            <person name="Barry K."/>
            <person name="Chen C."/>
            <person name="Wang M."/>
            <person name="Lipzen A."/>
            <person name="Daum C."/>
            <person name="Saski C.A."/>
            <person name="Payton A.C."/>
            <person name="Mcbreen J.C."/>
            <person name="Conrad R.E."/>
            <person name="Kollar L.M."/>
            <person name="Olsson S."/>
            <person name="Huttunen S."/>
            <person name="Landis J.B."/>
            <person name="Wickett N.J."/>
            <person name="Johnson M.G."/>
            <person name="Rensing S.A."/>
            <person name="Grimwood J."/>
            <person name="Schmutz J."/>
            <person name="Mcdaniel S.F."/>
        </authorList>
    </citation>
    <scope>NUCLEOTIDE SEQUENCE [LARGE SCALE GENOMIC DNA]</scope>
    <source>
        <strain evidence="1 2">R40</strain>
    </source>
</reference>
<dbReference type="Gene3D" id="1.20.120.20">
    <property type="entry name" value="Apolipoprotein"/>
    <property type="match status" value="1"/>
</dbReference>
<evidence type="ECO:0000313" key="2">
    <source>
        <dbReference type="Proteomes" id="UP000822688"/>
    </source>
</evidence>
<dbReference type="EMBL" id="CM026427">
    <property type="protein sequence ID" value="KAG0569920.1"/>
    <property type="molecule type" value="Genomic_DNA"/>
</dbReference>
<gene>
    <name evidence="1" type="ORF">KC19_6G125100</name>
</gene>
<dbReference type="EMBL" id="CM026427">
    <property type="protein sequence ID" value="KAG0569921.1"/>
    <property type="molecule type" value="Genomic_DNA"/>
</dbReference>
<sequence>MAAMATVNAAAVMQTANLTSTPNARTLSSSAVQFGPMRLTKGNTITTARPARSSALVRAAGNPERIDKFFDGVKSDASQNAGNFGNLVSEKIGEVQDTVKDVGRDMAAKTQEAIDAAAGKVDEGGVKAQEVGDEVKTSTSDTLEAATDFSDGQNVLEKASNAAGNAIGNVQQNFDYGTGAVQNSAEDVKKDAKETADRL</sequence>
<evidence type="ECO:0000313" key="1">
    <source>
        <dbReference type="EMBL" id="KAG0569921.1"/>
    </source>
</evidence>
<dbReference type="Proteomes" id="UP000822688">
    <property type="component" value="Chromosome 6"/>
</dbReference>
<comment type="caution">
    <text evidence="1">The sequence shown here is derived from an EMBL/GenBank/DDBJ whole genome shotgun (WGS) entry which is preliminary data.</text>
</comment>
<name>A0A8T0HDT3_CERPU</name>
<keyword evidence="2" id="KW-1185">Reference proteome</keyword>
<dbReference type="AlphaFoldDB" id="A0A8T0HDT3"/>
<accession>A0A8T0HDT3</accession>
<proteinExistence type="predicted"/>
<protein>
    <submittedName>
        <fullName evidence="1">Uncharacterized protein</fullName>
    </submittedName>
</protein>
<organism evidence="1 2">
    <name type="scientific">Ceratodon purpureus</name>
    <name type="common">Fire moss</name>
    <name type="synonym">Dicranum purpureum</name>
    <dbReference type="NCBI Taxonomy" id="3225"/>
    <lineage>
        <taxon>Eukaryota</taxon>
        <taxon>Viridiplantae</taxon>
        <taxon>Streptophyta</taxon>
        <taxon>Embryophyta</taxon>
        <taxon>Bryophyta</taxon>
        <taxon>Bryophytina</taxon>
        <taxon>Bryopsida</taxon>
        <taxon>Dicranidae</taxon>
        <taxon>Pseudoditrichales</taxon>
        <taxon>Ditrichaceae</taxon>
        <taxon>Ceratodon</taxon>
    </lineage>
</organism>